<reference evidence="2 3" key="1">
    <citation type="journal article" date="2018" name="Elife">
        <title>Functional genomics of lipid metabolism in the oleaginous yeast Rhodosporidium toruloides.</title>
        <authorList>
            <person name="Coradetti S.T."/>
            <person name="Pinel D."/>
            <person name="Geiselman G."/>
            <person name="Ito M."/>
            <person name="Mondo S."/>
            <person name="Reilly M.C."/>
            <person name="Cheng Y.F."/>
            <person name="Bauer S."/>
            <person name="Grigoriev I."/>
            <person name="Gladden J.M."/>
            <person name="Simmons B.A."/>
            <person name="Brem R."/>
            <person name="Arkin A.P."/>
            <person name="Skerker J.M."/>
        </authorList>
    </citation>
    <scope>NUCLEOTIDE SEQUENCE [LARGE SCALE GENOMIC DNA]</scope>
    <source>
        <strain evidence="2 3">NBRC 0880</strain>
    </source>
</reference>
<evidence type="ECO:0000313" key="2">
    <source>
        <dbReference type="EMBL" id="PRQ71997.1"/>
    </source>
</evidence>
<dbReference type="GO" id="GO:0003682">
    <property type="term" value="F:chromatin binding"/>
    <property type="evidence" value="ECO:0007669"/>
    <property type="project" value="TreeGrafter"/>
</dbReference>
<protein>
    <submittedName>
        <fullName evidence="2">Uncharacterized protein</fullName>
    </submittedName>
</protein>
<dbReference type="Gene3D" id="3.30.70.2820">
    <property type="match status" value="1"/>
</dbReference>
<accession>A0A2T0A1V7</accession>
<name>A0A2T0A1V7_RHOTO</name>
<dbReference type="OrthoDB" id="6755010at2759"/>
<organism evidence="2 3">
    <name type="scientific">Rhodotorula toruloides</name>
    <name type="common">Yeast</name>
    <name type="synonym">Rhodosporidium toruloides</name>
    <dbReference type="NCBI Taxonomy" id="5286"/>
    <lineage>
        <taxon>Eukaryota</taxon>
        <taxon>Fungi</taxon>
        <taxon>Dikarya</taxon>
        <taxon>Basidiomycota</taxon>
        <taxon>Pucciniomycotina</taxon>
        <taxon>Microbotryomycetes</taxon>
        <taxon>Sporidiobolales</taxon>
        <taxon>Sporidiobolaceae</taxon>
        <taxon>Rhodotorula</taxon>
    </lineage>
</organism>
<dbReference type="InterPro" id="IPR012337">
    <property type="entry name" value="RNaseH-like_sf"/>
</dbReference>
<dbReference type="AlphaFoldDB" id="A0A2T0A1V7"/>
<dbReference type="SUPFAM" id="SSF53098">
    <property type="entry name" value="Ribonuclease H-like"/>
    <property type="match status" value="1"/>
</dbReference>
<dbReference type="EMBL" id="LCTV02000010">
    <property type="protein sequence ID" value="PRQ71997.1"/>
    <property type="molecule type" value="Genomic_DNA"/>
</dbReference>
<dbReference type="PANTHER" id="PTHR45861">
    <property type="entry name" value="DNA POLYMERASE ALPHA CATALYTIC SUBUNIT"/>
    <property type="match status" value="1"/>
</dbReference>
<dbReference type="PANTHER" id="PTHR45861:SF1">
    <property type="entry name" value="DNA POLYMERASE ALPHA CATALYTIC SUBUNIT"/>
    <property type="match status" value="1"/>
</dbReference>
<evidence type="ECO:0000313" key="3">
    <source>
        <dbReference type="Proteomes" id="UP000239560"/>
    </source>
</evidence>
<dbReference type="GO" id="GO:0006273">
    <property type="term" value="P:lagging strand elongation"/>
    <property type="evidence" value="ECO:0007669"/>
    <property type="project" value="TreeGrafter"/>
</dbReference>
<dbReference type="GO" id="GO:0006272">
    <property type="term" value="P:leading strand elongation"/>
    <property type="evidence" value="ECO:0007669"/>
    <property type="project" value="TreeGrafter"/>
</dbReference>
<evidence type="ECO:0000256" key="1">
    <source>
        <dbReference type="SAM" id="MobiDB-lite"/>
    </source>
</evidence>
<dbReference type="GO" id="GO:0005658">
    <property type="term" value="C:alpha DNA polymerase:primase complex"/>
    <property type="evidence" value="ECO:0007669"/>
    <property type="project" value="TreeGrafter"/>
</dbReference>
<sequence length="170" mass="18841">MLEDLKPRRDGVDWRIATSALARGSNITRKLYVLPKTKAEYYGGEVHEDDGLPFDDVEGDFLDDDATGKWNLRNVSSNQGYVKRGTLSASRRPAGGDELAQGRLPDGKRNESDIPIDAAGAQYWHVFGSTATAFERFVVDHKITGPCWLNISKPVAIQDLQHYPNLNLGP</sequence>
<dbReference type="GO" id="GO:0003688">
    <property type="term" value="F:DNA replication origin binding"/>
    <property type="evidence" value="ECO:0007669"/>
    <property type="project" value="TreeGrafter"/>
</dbReference>
<dbReference type="GO" id="GO:0003887">
    <property type="term" value="F:DNA-directed DNA polymerase activity"/>
    <property type="evidence" value="ECO:0007669"/>
    <property type="project" value="TreeGrafter"/>
</dbReference>
<comment type="caution">
    <text evidence="2">The sequence shown here is derived from an EMBL/GenBank/DDBJ whole genome shotgun (WGS) entry which is preliminary data.</text>
</comment>
<dbReference type="GO" id="GO:0003697">
    <property type="term" value="F:single-stranded DNA binding"/>
    <property type="evidence" value="ECO:0007669"/>
    <property type="project" value="TreeGrafter"/>
</dbReference>
<dbReference type="Proteomes" id="UP000239560">
    <property type="component" value="Unassembled WGS sequence"/>
</dbReference>
<feature type="region of interest" description="Disordered" evidence="1">
    <location>
        <begin position="85"/>
        <end position="112"/>
    </location>
</feature>
<dbReference type="GO" id="GO:1902975">
    <property type="term" value="P:mitotic DNA replication initiation"/>
    <property type="evidence" value="ECO:0007669"/>
    <property type="project" value="TreeGrafter"/>
</dbReference>
<proteinExistence type="predicted"/>
<gene>
    <name evidence="2" type="ORF">AAT19DRAFT_9336</name>
</gene>